<sequence>MILPQKNTSDKSGPADTLQISRYNIFVGRQKILACLVTRYHVTTKIVIVPKNMTFWGMFFLVITNDGIRYDFHWLKPQDFSSTMWILEDDELKSLFERLKLDDEELHLSPVLSQQRL</sequence>
<gene>
    <name evidence="1" type="ORF">GLOINDRAFT_329254</name>
</gene>
<accession>U9SZ36</accession>
<dbReference type="AlphaFoldDB" id="U9SZ36"/>
<dbReference type="HOGENOM" id="CLU_2086065_0_0_1"/>
<protein>
    <submittedName>
        <fullName evidence="1">Uncharacterized protein</fullName>
    </submittedName>
</protein>
<proteinExistence type="predicted"/>
<name>U9SZ36_RHIID</name>
<reference evidence="1" key="1">
    <citation type="submission" date="2013-07" db="EMBL/GenBank/DDBJ databases">
        <title>The genome of an arbuscular mycorrhizal fungus provides insights into the evolution of the oldest plant symbiosis.</title>
        <authorList>
            <consortium name="DOE Joint Genome Institute"/>
            <person name="Tisserant E."/>
            <person name="Malbreil M."/>
            <person name="Kuo A."/>
            <person name="Kohler A."/>
            <person name="Symeonidi A."/>
            <person name="Balestrini R."/>
            <person name="Charron P."/>
            <person name="Duensing N."/>
            <person name="Frei-dit-Frey N."/>
            <person name="Gianinazzi-Pearson V."/>
            <person name="Gilbert B."/>
            <person name="Handa Y."/>
            <person name="Hijri M."/>
            <person name="Kaul R."/>
            <person name="Kawaguchi M."/>
            <person name="Krajinski F."/>
            <person name="Lammers P."/>
            <person name="Lapierre D."/>
            <person name="Masclaux F.G."/>
            <person name="Murat C."/>
            <person name="Morin E."/>
            <person name="Ndikumana S."/>
            <person name="Pagni M."/>
            <person name="Petitpierre D."/>
            <person name="Requena N."/>
            <person name="Rosikiewicz P."/>
            <person name="Riley R."/>
            <person name="Saito K."/>
            <person name="San Clemente H."/>
            <person name="Shapiro H."/>
            <person name="van Tuinen D."/>
            <person name="Becard G."/>
            <person name="Bonfante P."/>
            <person name="Paszkowski U."/>
            <person name="Shachar-Hill Y."/>
            <person name="Young J.P."/>
            <person name="Sanders I.R."/>
            <person name="Henrissat B."/>
            <person name="Rensing S.A."/>
            <person name="Grigoriev I.V."/>
            <person name="Corradi N."/>
            <person name="Roux C."/>
            <person name="Martin F."/>
        </authorList>
    </citation>
    <scope>NUCLEOTIDE SEQUENCE</scope>
    <source>
        <strain evidence="1">DAOM 197198</strain>
    </source>
</reference>
<organism evidence="1">
    <name type="scientific">Rhizophagus irregularis (strain DAOM 181602 / DAOM 197198 / MUCL 43194)</name>
    <name type="common">Arbuscular mycorrhizal fungus</name>
    <name type="synonym">Glomus intraradices</name>
    <dbReference type="NCBI Taxonomy" id="747089"/>
    <lineage>
        <taxon>Eukaryota</taxon>
        <taxon>Fungi</taxon>
        <taxon>Fungi incertae sedis</taxon>
        <taxon>Mucoromycota</taxon>
        <taxon>Glomeromycotina</taxon>
        <taxon>Glomeromycetes</taxon>
        <taxon>Glomerales</taxon>
        <taxon>Glomeraceae</taxon>
        <taxon>Rhizophagus</taxon>
    </lineage>
</organism>
<evidence type="ECO:0000313" key="1">
    <source>
        <dbReference type="EMBL" id="ERZ99322.1"/>
    </source>
</evidence>
<dbReference type="EMBL" id="KI298045">
    <property type="protein sequence ID" value="ERZ99322.1"/>
    <property type="molecule type" value="Genomic_DNA"/>
</dbReference>
<dbReference type="VEuPathDB" id="FungiDB:RhiirFUN_022228"/>